<evidence type="ECO:0000256" key="7">
    <source>
        <dbReference type="SAM" id="MobiDB-lite"/>
    </source>
</evidence>
<sequence>MSGTGSRSSGNSREGGSPGEPKVTPQETELALLLVEDKLGDTVARVARAVTSKGQATLQDVVSGSTLPAETVKHGLIILIKHNFVRSYQCTSSQHAANPRSRSRQQQQKRSSHFIYVADPNYMLSLLKFPKWMFRIRTISNAAECSLQALIEHGRLNKHDTLVTTLDLLSRGAGEEAEIEDLDEYFATLVKERYVERVPSVLLPPPWHQVLDTSVKRGHKGLKEEMDDINEKQAKAETEYSRMKENRFVIEREEVRTPGKRKRKAGPVIKEEDGGGEAKRPRGVHSTPDRCDSPFSPEELDANQTMWRVNAQEFNERFREDYCLERVDLGLCKEEDSATLRGVLLAYRRSRHVKENNVEALELDDICDAMERDAMEQDEKRGGAKKGKKKKHREKLRAEVRLSLVALRKLHGLDVELIWPIMDKNSGLETGTYYFNMAGLWRALQLTEAECLIERKFGHISRRIFSLLRRNKYLDLDKIKDKAMLKMKTARGCIYDLFKAGYVHCYEVPRDTTNTPSRTFYLWHVDSDLLLHRCRADLYGTMRMIQQKYLDTINNGKRELDLVESFMTNKNSEDKGKKEQAARDMELIKKEPEILHKIQRLKEVDQYIQDTMMDFDEVASVFTV</sequence>
<feature type="domain" description="RNA polymerase III subunit RPC82-related helix-turn-helix" evidence="8">
    <location>
        <begin position="30"/>
        <end position="86"/>
    </location>
</feature>
<evidence type="ECO:0000256" key="1">
    <source>
        <dbReference type="ARBA" id="ARBA00004123"/>
    </source>
</evidence>
<evidence type="ECO:0000313" key="10">
    <source>
        <dbReference type="EMBL" id="WZN59360.1"/>
    </source>
</evidence>
<proteinExistence type="inferred from homology"/>
<name>A0AAX4P0P9_9CHLO</name>
<evidence type="ECO:0000256" key="2">
    <source>
        <dbReference type="ARBA" id="ARBA00022478"/>
    </source>
</evidence>
<feature type="region of interest" description="Disordered" evidence="7">
    <location>
        <begin position="256"/>
        <end position="298"/>
    </location>
</feature>
<gene>
    <name evidence="10" type="ORF">HKI87_01g08860</name>
</gene>
<dbReference type="PANTHER" id="PTHR12949">
    <property type="entry name" value="RNA POLYMERASE III DNA DIRECTED -RELATED"/>
    <property type="match status" value="1"/>
</dbReference>
<dbReference type="Proteomes" id="UP001472866">
    <property type="component" value="Chromosome 01"/>
</dbReference>
<evidence type="ECO:0000256" key="5">
    <source>
        <dbReference type="RuleBase" id="RU367076"/>
    </source>
</evidence>
<dbReference type="GO" id="GO:0005666">
    <property type="term" value="C:RNA polymerase III complex"/>
    <property type="evidence" value="ECO:0007669"/>
    <property type="project" value="UniProtKB-UniRule"/>
</dbReference>
<dbReference type="AlphaFoldDB" id="A0AAX4P0P9"/>
<comment type="function">
    <text evidence="5">DNA-dependent RNA polymerase catalyzes the transcription of DNA into RNA using the four ribonucleoside triphosphates as substrates. Specific core component of RNA polymerase III which synthesizes small RNAs, such as 5S rRNA and tRNAs.</text>
</comment>
<feature type="region of interest" description="Disordered" evidence="7">
    <location>
        <begin position="1"/>
        <end position="25"/>
    </location>
</feature>
<keyword evidence="3 5" id="KW-0804">Transcription</keyword>
<comment type="subunit">
    <text evidence="5">Component of the RNA polymerase III (Pol III) complex consisting of 17 subunits.</text>
</comment>
<dbReference type="GO" id="GO:0003697">
    <property type="term" value="F:single-stranded DNA binding"/>
    <property type="evidence" value="ECO:0007669"/>
    <property type="project" value="UniProtKB-UniRule"/>
</dbReference>
<dbReference type="InterPro" id="IPR039748">
    <property type="entry name" value="RPC3"/>
</dbReference>
<dbReference type="EMBL" id="CP151501">
    <property type="protein sequence ID" value="WZN59360.1"/>
    <property type="molecule type" value="Genomic_DNA"/>
</dbReference>
<keyword evidence="11" id="KW-1185">Reference proteome</keyword>
<dbReference type="PANTHER" id="PTHR12949:SF0">
    <property type="entry name" value="DNA-DIRECTED RNA POLYMERASE III SUBUNIT RPC3"/>
    <property type="match status" value="1"/>
</dbReference>
<evidence type="ECO:0000259" key="9">
    <source>
        <dbReference type="Pfam" id="PF22536"/>
    </source>
</evidence>
<feature type="compositionally biased region" description="Low complexity" evidence="7">
    <location>
        <begin position="1"/>
        <end position="21"/>
    </location>
</feature>
<dbReference type="Gene3D" id="1.10.10.10">
    <property type="entry name" value="Winged helix-like DNA-binding domain superfamily/Winged helix DNA-binding domain"/>
    <property type="match status" value="3"/>
</dbReference>
<dbReference type="InterPro" id="IPR055207">
    <property type="entry name" value="POLR3C_WHD"/>
</dbReference>
<accession>A0AAX4P0P9</accession>
<evidence type="ECO:0000313" key="11">
    <source>
        <dbReference type="Proteomes" id="UP001472866"/>
    </source>
</evidence>
<keyword evidence="4 5" id="KW-0539">Nucleus</keyword>
<comment type="similarity">
    <text evidence="5">Belongs to the eukaryotic RPC3/POLR3C RNA polymerase subunit family.</text>
</comment>
<dbReference type="InterPro" id="IPR036388">
    <property type="entry name" value="WH-like_DNA-bd_sf"/>
</dbReference>
<feature type="coiled-coil region" evidence="6">
    <location>
        <begin position="219"/>
        <end position="246"/>
    </location>
</feature>
<protein>
    <recommendedName>
        <fullName evidence="5">DNA-directed RNA polymerase III subunit RPC3</fullName>
        <shortName evidence="5">RNA polymerase III subunit C3</shortName>
    </recommendedName>
</protein>
<evidence type="ECO:0000256" key="6">
    <source>
        <dbReference type="SAM" id="Coils"/>
    </source>
</evidence>
<dbReference type="Pfam" id="PF08221">
    <property type="entry name" value="HTH_9"/>
    <property type="match status" value="1"/>
</dbReference>
<feature type="compositionally biased region" description="Basic and acidic residues" evidence="7">
    <location>
        <begin position="269"/>
        <end position="280"/>
    </location>
</feature>
<dbReference type="Pfam" id="PF22536">
    <property type="entry name" value="WHD_POLR3C"/>
    <property type="match status" value="1"/>
</dbReference>
<comment type="subcellular location">
    <subcellularLocation>
        <location evidence="1 5">Nucleus</location>
    </subcellularLocation>
</comment>
<dbReference type="InterPro" id="IPR013197">
    <property type="entry name" value="RNA_pol_III_RPC82-rel_HTH"/>
</dbReference>
<keyword evidence="6" id="KW-0175">Coiled coil</keyword>
<evidence type="ECO:0000256" key="4">
    <source>
        <dbReference type="ARBA" id="ARBA00023242"/>
    </source>
</evidence>
<evidence type="ECO:0000259" key="8">
    <source>
        <dbReference type="Pfam" id="PF08221"/>
    </source>
</evidence>
<evidence type="ECO:0000256" key="3">
    <source>
        <dbReference type="ARBA" id="ARBA00023163"/>
    </source>
</evidence>
<feature type="domain" description="DNA-directed RNA polymerase III subunit RPC3 winged-helix" evidence="9">
    <location>
        <begin position="450"/>
        <end position="525"/>
    </location>
</feature>
<keyword evidence="2 5" id="KW-0240">DNA-directed RNA polymerase</keyword>
<organism evidence="10 11">
    <name type="scientific">Chloropicon roscoffensis</name>
    <dbReference type="NCBI Taxonomy" id="1461544"/>
    <lineage>
        <taxon>Eukaryota</taxon>
        <taxon>Viridiplantae</taxon>
        <taxon>Chlorophyta</taxon>
        <taxon>Chloropicophyceae</taxon>
        <taxon>Chloropicales</taxon>
        <taxon>Chloropicaceae</taxon>
        <taxon>Chloropicon</taxon>
    </lineage>
</organism>
<reference evidence="10 11" key="1">
    <citation type="submission" date="2024-03" db="EMBL/GenBank/DDBJ databases">
        <title>Complete genome sequence of the green alga Chloropicon roscoffensis RCC1871.</title>
        <authorList>
            <person name="Lemieux C."/>
            <person name="Pombert J.-F."/>
            <person name="Otis C."/>
            <person name="Turmel M."/>
        </authorList>
    </citation>
    <scope>NUCLEOTIDE SEQUENCE [LARGE SCALE GENOMIC DNA]</scope>
    <source>
        <strain evidence="10 11">RCC1871</strain>
    </source>
</reference>